<comment type="cofactor">
    <cofactor evidence="4">
        <name>Zn(2+)</name>
        <dbReference type="ChEBI" id="CHEBI:29105"/>
    </cofactor>
</comment>
<accession>A0ABW0QHL3</accession>
<sequence length="350" mass="37034">MHALRKLKPGCGLDLQDIAPPPAPGPGEVLLKVKSSGVCGTDLHIDEWTPSYHFVTAALPVTVGHEFSGEVAARGEGVAGLPLQQLVAVRPSVVCGRCEACLAGQPDACVTRRGIGVTRDGGFAPWVLVPARNCVPIPAGVDAEVAALTEPLTVSHEAVRTGNVQRGDRVLVLGPGNIGQGIAIFAWAAGARQVVVAGHGDAARFEVLRKMGFTDLIDFADGGMEQGLTPYLQEGKFDVVIEATGAAAVIEPALRALKTHGVLVITGIHAAPVPIDLTALVRQHQQIRGSYRAPEQAWPEVVEFMRNQQETLRHMITHRVPLSLAYEGFALARSKVATKVMVQPELEAAV</sequence>
<dbReference type="EMBL" id="JBHSMX010000066">
    <property type="protein sequence ID" value="MFC5524078.1"/>
    <property type="molecule type" value="Genomic_DNA"/>
</dbReference>
<organism evidence="6 7">
    <name type="scientific">Polaromonas jejuensis</name>
    <dbReference type="NCBI Taxonomy" id="457502"/>
    <lineage>
        <taxon>Bacteria</taxon>
        <taxon>Pseudomonadati</taxon>
        <taxon>Pseudomonadota</taxon>
        <taxon>Betaproteobacteria</taxon>
        <taxon>Burkholderiales</taxon>
        <taxon>Comamonadaceae</taxon>
        <taxon>Polaromonas</taxon>
    </lineage>
</organism>
<dbReference type="PROSITE" id="PS00059">
    <property type="entry name" value="ADH_ZINC"/>
    <property type="match status" value="1"/>
</dbReference>
<evidence type="ECO:0000256" key="2">
    <source>
        <dbReference type="ARBA" id="ARBA00022833"/>
    </source>
</evidence>
<comment type="similarity">
    <text evidence="4">Belongs to the zinc-containing alcohol dehydrogenase family.</text>
</comment>
<dbReference type="InterPro" id="IPR020843">
    <property type="entry name" value="ER"/>
</dbReference>
<dbReference type="InterPro" id="IPR011032">
    <property type="entry name" value="GroES-like_sf"/>
</dbReference>
<keyword evidence="3" id="KW-0560">Oxidoreductase</keyword>
<dbReference type="SUPFAM" id="SSF51735">
    <property type="entry name" value="NAD(P)-binding Rossmann-fold domains"/>
    <property type="match status" value="1"/>
</dbReference>
<name>A0ABW0QHL3_9BURK</name>
<dbReference type="Proteomes" id="UP001596084">
    <property type="component" value="Unassembled WGS sequence"/>
</dbReference>
<keyword evidence="1 4" id="KW-0479">Metal-binding</keyword>
<reference evidence="7" key="1">
    <citation type="journal article" date="2019" name="Int. J. Syst. Evol. Microbiol.">
        <title>The Global Catalogue of Microorganisms (GCM) 10K type strain sequencing project: providing services to taxonomists for standard genome sequencing and annotation.</title>
        <authorList>
            <consortium name="The Broad Institute Genomics Platform"/>
            <consortium name="The Broad Institute Genome Sequencing Center for Infectious Disease"/>
            <person name="Wu L."/>
            <person name="Ma J."/>
        </authorList>
    </citation>
    <scope>NUCLEOTIDE SEQUENCE [LARGE SCALE GENOMIC DNA]</scope>
    <source>
        <strain evidence="7">CGMCC 4.7277</strain>
    </source>
</reference>
<feature type="domain" description="Enoyl reductase (ER)" evidence="5">
    <location>
        <begin position="10"/>
        <end position="342"/>
    </location>
</feature>
<keyword evidence="2 4" id="KW-0862">Zinc</keyword>
<dbReference type="InterPro" id="IPR050129">
    <property type="entry name" value="Zn_alcohol_dh"/>
</dbReference>
<dbReference type="RefSeq" id="WP_068831997.1">
    <property type="nucleotide sequence ID" value="NZ_JBHSMX010000066.1"/>
</dbReference>
<dbReference type="Pfam" id="PF08240">
    <property type="entry name" value="ADH_N"/>
    <property type="match status" value="1"/>
</dbReference>
<dbReference type="PANTHER" id="PTHR43401:SF2">
    <property type="entry name" value="L-THREONINE 3-DEHYDROGENASE"/>
    <property type="match status" value="1"/>
</dbReference>
<gene>
    <name evidence="6" type="ORF">ACFPP7_24675</name>
</gene>
<evidence type="ECO:0000313" key="7">
    <source>
        <dbReference type="Proteomes" id="UP001596084"/>
    </source>
</evidence>
<proteinExistence type="inferred from homology"/>
<dbReference type="InterPro" id="IPR013149">
    <property type="entry name" value="ADH-like_C"/>
</dbReference>
<keyword evidence="7" id="KW-1185">Reference proteome</keyword>
<evidence type="ECO:0000259" key="5">
    <source>
        <dbReference type="SMART" id="SM00829"/>
    </source>
</evidence>
<dbReference type="Gene3D" id="3.90.180.10">
    <property type="entry name" value="Medium-chain alcohol dehydrogenases, catalytic domain"/>
    <property type="match status" value="1"/>
</dbReference>
<dbReference type="PANTHER" id="PTHR43401">
    <property type="entry name" value="L-THREONINE 3-DEHYDROGENASE"/>
    <property type="match status" value="1"/>
</dbReference>
<dbReference type="InterPro" id="IPR002328">
    <property type="entry name" value="ADH_Zn_CS"/>
</dbReference>
<dbReference type="InterPro" id="IPR036291">
    <property type="entry name" value="NAD(P)-bd_dom_sf"/>
</dbReference>
<comment type="caution">
    <text evidence="6">The sequence shown here is derived from an EMBL/GenBank/DDBJ whole genome shotgun (WGS) entry which is preliminary data.</text>
</comment>
<evidence type="ECO:0000256" key="4">
    <source>
        <dbReference type="RuleBase" id="RU361277"/>
    </source>
</evidence>
<dbReference type="Pfam" id="PF00107">
    <property type="entry name" value="ADH_zinc_N"/>
    <property type="match status" value="1"/>
</dbReference>
<evidence type="ECO:0000256" key="3">
    <source>
        <dbReference type="ARBA" id="ARBA00023002"/>
    </source>
</evidence>
<evidence type="ECO:0000256" key="1">
    <source>
        <dbReference type="ARBA" id="ARBA00022723"/>
    </source>
</evidence>
<dbReference type="Gene3D" id="3.40.50.720">
    <property type="entry name" value="NAD(P)-binding Rossmann-like Domain"/>
    <property type="match status" value="1"/>
</dbReference>
<dbReference type="SMART" id="SM00829">
    <property type="entry name" value="PKS_ER"/>
    <property type="match status" value="1"/>
</dbReference>
<dbReference type="InterPro" id="IPR013154">
    <property type="entry name" value="ADH-like_N"/>
</dbReference>
<protein>
    <submittedName>
        <fullName evidence="6">Zinc-binding dehydrogenase</fullName>
    </submittedName>
</protein>
<dbReference type="SUPFAM" id="SSF50129">
    <property type="entry name" value="GroES-like"/>
    <property type="match status" value="1"/>
</dbReference>
<evidence type="ECO:0000313" key="6">
    <source>
        <dbReference type="EMBL" id="MFC5524078.1"/>
    </source>
</evidence>